<dbReference type="InterPro" id="IPR036774">
    <property type="entry name" value="ERV/ALR_sulphydryl_oxid_sf"/>
</dbReference>
<dbReference type="EC" id="1.8.3.2" evidence="2"/>
<reference evidence="8" key="1">
    <citation type="journal article" date="2020" name="Nature">
        <title>Giant virus diversity and host interactions through global metagenomics.</title>
        <authorList>
            <person name="Schulz F."/>
            <person name="Roux S."/>
            <person name="Paez-Espino D."/>
            <person name="Jungbluth S."/>
            <person name="Walsh D.A."/>
            <person name="Denef V.J."/>
            <person name="McMahon K.D."/>
            <person name="Konstantinidis K.T."/>
            <person name="Eloe-Fadrosh E.A."/>
            <person name="Kyrpides N.C."/>
            <person name="Woyke T."/>
        </authorList>
    </citation>
    <scope>NUCLEOTIDE SEQUENCE</scope>
    <source>
        <strain evidence="8">GVMAG-M-3300023179-71</strain>
    </source>
</reference>
<sequence length="161" mass="19315">MENYNSKQGMITRIWGPPLWHFLHTISFNYPVHPNKSDKLHYLHFIKQLQFILPCKYCRINLKKNFKILPINLKTMESRHSFSLYIYNLHELINKMLNKKSNLTFEQVRERYESFRSKCSPNTKKTRKKTEKGCIIPLHNSKKKTKCVLKIIPEKSKISSF</sequence>
<dbReference type="PANTHER" id="PTHR12645">
    <property type="entry name" value="ALR/ERV"/>
    <property type="match status" value="1"/>
</dbReference>
<keyword evidence="3" id="KW-0285">Flavoprotein</keyword>
<dbReference type="PANTHER" id="PTHR12645:SF0">
    <property type="entry name" value="FAD-LINKED SULFHYDRYL OXIDASE ALR"/>
    <property type="match status" value="1"/>
</dbReference>
<keyword evidence="5" id="KW-0560">Oxidoreductase</keyword>
<keyword evidence="6" id="KW-1015">Disulfide bond</keyword>
<dbReference type="AlphaFoldDB" id="A0A6C0H4W4"/>
<protein>
    <recommendedName>
        <fullName evidence="2">thiol oxidase</fullName>
        <ecNumber evidence="2">1.8.3.2</ecNumber>
    </recommendedName>
</protein>
<dbReference type="Pfam" id="PF04777">
    <property type="entry name" value="Evr1_Alr"/>
    <property type="match status" value="1"/>
</dbReference>
<keyword evidence="4" id="KW-0274">FAD</keyword>
<proteinExistence type="predicted"/>
<organism evidence="8">
    <name type="scientific">viral metagenome</name>
    <dbReference type="NCBI Taxonomy" id="1070528"/>
    <lineage>
        <taxon>unclassified sequences</taxon>
        <taxon>metagenomes</taxon>
        <taxon>organismal metagenomes</taxon>
    </lineage>
</organism>
<evidence type="ECO:0000256" key="6">
    <source>
        <dbReference type="ARBA" id="ARBA00023157"/>
    </source>
</evidence>
<dbReference type="Gene3D" id="1.20.120.310">
    <property type="entry name" value="ERV/ALR sulfhydryl oxidase domain"/>
    <property type="match status" value="1"/>
</dbReference>
<evidence type="ECO:0000259" key="7">
    <source>
        <dbReference type="PROSITE" id="PS51324"/>
    </source>
</evidence>
<dbReference type="SUPFAM" id="SSF69000">
    <property type="entry name" value="FAD-dependent thiol oxidase"/>
    <property type="match status" value="1"/>
</dbReference>
<dbReference type="EMBL" id="MN739880">
    <property type="protein sequence ID" value="QHT75584.1"/>
    <property type="molecule type" value="Genomic_DNA"/>
</dbReference>
<evidence type="ECO:0000256" key="1">
    <source>
        <dbReference type="ARBA" id="ARBA00001974"/>
    </source>
</evidence>
<dbReference type="GO" id="GO:0050660">
    <property type="term" value="F:flavin adenine dinucleotide binding"/>
    <property type="evidence" value="ECO:0007669"/>
    <property type="project" value="TreeGrafter"/>
</dbReference>
<dbReference type="InterPro" id="IPR039799">
    <property type="entry name" value="ALR/ERV"/>
</dbReference>
<dbReference type="PROSITE" id="PS51324">
    <property type="entry name" value="ERV_ALR"/>
    <property type="match status" value="1"/>
</dbReference>
<feature type="domain" description="ERV/ALR sulfhydryl oxidase" evidence="7">
    <location>
        <begin position="6"/>
        <end position="112"/>
    </location>
</feature>
<dbReference type="GO" id="GO:0016971">
    <property type="term" value="F:flavin-dependent sulfhydryl oxidase activity"/>
    <property type="evidence" value="ECO:0007669"/>
    <property type="project" value="InterPro"/>
</dbReference>
<dbReference type="InterPro" id="IPR017905">
    <property type="entry name" value="ERV/ALR_sulphydryl_oxidase"/>
</dbReference>
<evidence type="ECO:0000256" key="2">
    <source>
        <dbReference type="ARBA" id="ARBA00012512"/>
    </source>
</evidence>
<comment type="cofactor">
    <cofactor evidence="1">
        <name>FAD</name>
        <dbReference type="ChEBI" id="CHEBI:57692"/>
    </cofactor>
</comment>
<dbReference type="GO" id="GO:0005739">
    <property type="term" value="C:mitochondrion"/>
    <property type="evidence" value="ECO:0007669"/>
    <property type="project" value="TreeGrafter"/>
</dbReference>
<accession>A0A6C0H4W4</accession>
<evidence type="ECO:0000256" key="3">
    <source>
        <dbReference type="ARBA" id="ARBA00022630"/>
    </source>
</evidence>
<evidence type="ECO:0000256" key="5">
    <source>
        <dbReference type="ARBA" id="ARBA00023002"/>
    </source>
</evidence>
<evidence type="ECO:0000256" key="4">
    <source>
        <dbReference type="ARBA" id="ARBA00022827"/>
    </source>
</evidence>
<name>A0A6C0H4W4_9ZZZZ</name>
<evidence type="ECO:0000313" key="8">
    <source>
        <dbReference type="EMBL" id="QHT75584.1"/>
    </source>
</evidence>